<dbReference type="InterPro" id="IPR051050">
    <property type="entry name" value="Lipid_II_flippase_MurJ/MviN"/>
</dbReference>
<dbReference type="GO" id="GO:0034204">
    <property type="term" value="P:lipid translocation"/>
    <property type="evidence" value="ECO:0007669"/>
    <property type="project" value="TreeGrafter"/>
</dbReference>
<evidence type="ECO:0000256" key="3">
    <source>
        <dbReference type="ARBA" id="ARBA00022692"/>
    </source>
</evidence>
<dbReference type="GO" id="GO:0009252">
    <property type="term" value="P:peptidoglycan biosynthetic process"/>
    <property type="evidence" value="ECO:0007669"/>
    <property type="project" value="UniProtKB-UniRule"/>
</dbReference>
<dbReference type="Proteomes" id="UP001139447">
    <property type="component" value="Unassembled WGS sequence"/>
</dbReference>
<evidence type="ECO:0000313" key="12">
    <source>
        <dbReference type="EMBL" id="MCJ0764205.1"/>
    </source>
</evidence>
<feature type="transmembrane region" description="Helical" evidence="10">
    <location>
        <begin position="191"/>
        <end position="213"/>
    </location>
</feature>
<dbReference type="GO" id="GO:0005886">
    <property type="term" value="C:plasma membrane"/>
    <property type="evidence" value="ECO:0007669"/>
    <property type="project" value="UniProtKB-SubCell"/>
</dbReference>
<evidence type="ECO:0000256" key="5">
    <source>
        <dbReference type="ARBA" id="ARBA00022984"/>
    </source>
</evidence>
<proteinExistence type="inferred from homology"/>
<keyword evidence="6 10" id="KW-1133">Transmembrane helix</keyword>
<dbReference type="CDD" id="cd13123">
    <property type="entry name" value="MATE_MurJ_like"/>
    <property type="match status" value="1"/>
</dbReference>
<evidence type="ECO:0000256" key="7">
    <source>
        <dbReference type="ARBA" id="ARBA00023136"/>
    </source>
</evidence>
<keyword evidence="13" id="KW-1185">Reference proteome</keyword>
<dbReference type="HAMAP" id="MF_02078">
    <property type="entry name" value="MurJ_MviN"/>
    <property type="match status" value="1"/>
</dbReference>
<evidence type="ECO:0000256" key="2">
    <source>
        <dbReference type="ARBA" id="ARBA00022475"/>
    </source>
</evidence>
<dbReference type="AlphaFoldDB" id="A0A9X1VWF0"/>
<feature type="transmembrane region" description="Helical" evidence="10">
    <location>
        <begin position="420"/>
        <end position="442"/>
    </location>
</feature>
<comment type="caution">
    <text evidence="12">The sequence shown here is derived from an EMBL/GenBank/DDBJ whole genome shotgun (WGS) entry which is preliminary data.</text>
</comment>
<comment type="pathway">
    <text evidence="10">Cell wall biogenesis; peptidoglycan biosynthesis.</text>
</comment>
<keyword evidence="7 10" id="KW-0472">Membrane</keyword>
<reference evidence="12" key="1">
    <citation type="submission" date="2022-03" db="EMBL/GenBank/DDBJ databases">
        <authorList>
            <person name="Woo C.Y."/>
        </authorList>
    </citation>
    <scope>NUCLEOTIDE SEQUENCE</scope>
    <source>
        <strain evidence="12">CYS-02</strain>
    </source>
</reference>
<feature type="transmembrane region" description="Helical" evidence="10">
    <location>
        <begin position="244"/>
        <end position="266"/>
    </location>
</feature>
<feature type="transmembrane region" description="Helical" evidence="10">
    <location>
        <begin position="166"/>
        <end position="185"/>
    </location>
</feature>
<feature type="transmembrane region" description="Helical" evidence="10">
    <location>
        <begin position="454"/>
        <end position="475"/>
    </location>
</feature>
<dbReference type="EMBL" id="JALGBI010000001">
    <property type="protein sequence ID" value="MCJ0764205.1"/>
    <property type="molecule type" value="Genomic_DNA"/>
</dbReference>
<feature type="transmembrane region" description="Helical" evidence="10">
    <location>
        <begin position="487"/>
        <end position="512"/>
    </location>
</feature>
<dbReference type="GO" id="GO:0015648">
    <property type="term" value="F:lipid-linked peptidoglycan transporter activity"/>
    <property type="evidence" value="ECO:0007669"/>
    <property type="project" value="UniProtKB-UniRule"/>
</dbReference>
<dbReference type="PIRSF" id="PIRSF002869">
    <property type="entry name" value="MviN"/>
    <property type="match status" value="1"/>
</dbReference>
<dbReference type="GO" id="GO:0071555">
    <property type="term" value="P:cell wall organization"/>
    <property type="evidence" value="ECO:0007669"/>
    <property type="project" value="UniProtKB-UniRule"/>
</dbReference>
<keyword evidence="10 11" id="KW-0961">Cell wall biogenesis/degradation</keyword>
<keyword evidence="2 10" id="KW-1003">Cell membrane</keyword>
<feature type="transmembrane region" description="Helical" evidence="10">
    <location>
        <begin position="325"/>
        <end position="351"/>
    </location>
</feature>
<feature type="transmembrane region" description="Helical" evidence="10">
    <location>
        <begin position="363"/>
        <end position="383"/>
    </location>
</feature>
<feature type="transmembrane region" description="Helical" evidence="10">
    <location>
        <begin position="134"/>
        <end position="154"/>
    </location>
</feature>
<feature type="transmembrane region" description="Helical" evidence="10">
    <location>
        <begin position="90"/>
        <end position="114"/>
    </location>
</feature>
<organism evidence="12 13">
    <name type="scientific">Variovorax terrae</name>
    <dbReference type="NCBI Taxonomy" id="2923278"/>
    <lineage>
        <taxon>Bacteria</taxon>
        <taxon>Pseudomonadati</taxon>
        <taxon>Pseudomonadota</taxon>
        <taxon>Betaproteobacteria</taxon>
        <taxon>Burkholderiales</taxon>
        <taxon>Comamonadaceae</taxon>
        <taxon>Variovorax</taxon>
    </lineage>
</organism>
<dbReference type="NCBIfam" id="TIGR01695">
    <property type="entry name" value="murJ_mviN"/>
    <property type="match status" value="1"/>
</dbReference>
<keyword evidence="10 11" id="KW-0813">Transport</keyword>
<dbReference type="PANTHER" id="PTHR47019">
    <property type="entry name" value="LIPID II FLIPPASE MURJ"/>
    <property type="match status" value="1"/>
</dbReference>
<feature type="transmembrane region" description="Helical" evidence="10">
    <location>
        <begin position="286"/>
        <end position="304"/>
    </location>
</feature>
<keyword evidence="10" id="KW-0997">Cell inner membrane</keyword>
<dbReference type="Pfam" id="PF03023">
    <property type="entry name" value="MurJ"/>
    <property type="match status" value="1"/>
</dbReference>
<keyword evidence="4 10" id="KW-0133">Cell shape</keyword>
<evidence type="ECO:0000256" key="1">
    <source>
        <dbReference type="ARBA" id="ARBA00004651"/>
    </source>
</evidence>
<comment type="similarity">
    <text evidence="9 10 11">Belongs to the MurJ/MviN family.</text>
</comment>
<dbReference type="RefSeq" id="WP_243306780.1">
    <property type="nucleotide sequence ID" value="NZ_JALGBI010000001.1"/>
</dbReference>
<accession>A0A9X1VWF0</accession>
<keyword evidence="5 10" id="KW-0573">Peptidoglycan synthesis</keyword>
<evidence type="ECO:0000256" key="9">
    <source>
        <dbReference type="ARBA" id="ARBA00061532"/>
    </source>
</evidence>
<evidence type="ECO:0000256" key="11">
    <source>
        <dbReference type="PIRNR" id="PIRNR002869"/>
    </source>
</evidence>
<evidence type="ECO:0000256" key="4">
    <source>
        <dbReference type="ARBA" id="ARBA00022960"/>
    </source>
</evidence>
<sequence length="522" mass="55952">MSLFKSASTVSLLTLASRITGLVRELLMASVFGVSAMTDAFNVAFRIPNLFRRVFGEGAFSQAFVPVLAACRTERGEEGARALIDHVGTLLTWTLVLLCVAGVAAAPLMVWAMASGLQQTPQGGYDAAVVMTRWMFPYIGFMSLVALAGGILNTWRQFAVPAASPVLLNLALIVSIVLGAPWFARWGIEPIYAQCVGVMVGGVLQLGLQLPALKRLGLLPRIGHSLSALRRAWADPTTRQVTRLMLPALLGVSVAQISLLINTQIASHLASGSVSWIAYADRLMEFPTALLGVALGVVLMPQLAAARAGQDDARYSAMLDWGLRLVVLLSVPCAVALLVFSQPLVAVLYHYGAFSDLDVQRTTAALVGYGVGLLGIVAVKVLAPGFYARHDMRTPMRIAVCVLVFTQVLNYFLVPLFQHAALTLSISIGALVNALWLLVGLVRRGSFRPAPGWWAFLLQVVAASALLAVFLMWAAGAVPWLAMRGQGFTRIGMLALVLAASAAIYFVALWAAGVKLRQFVRR</sequence>
<evidence type="ECO:0000256" key="8">
    <source>
        <dbReference type="ARBA" id="ARBA00060041"/>
    </source>
</evidence>
<protein>
    <recommendedName>
        <fullName evidence="10">Probable lipid II flippase MurJ</fullName>
    </recommendedName>
</protein>
<name>A0A9X1VWF0_9BURK</name>
<evidence type="ECO:0000313" key="13">
    <source>
        <dbReference type="Proteomes" id="UP001139447"/>
    </source>
</evidence>
<dbReference type="InterPro" id="IPR004268">
    <property type="entry name" value="MurJ"/>
</dbReference>
<dbReference type="PANTHER" id="PTHR47019:SF1">
    <property type="entry name" value="LIPID II FLIPPASE MURJ"/>
    <property type="match status" value="1"/>
</dbReference>
<keyword evidence="3 10" id="KW-0812">Transmembrane</keyword>
<evidence type="ECO:0000256" key="6">
    <source>
        <dbReference type="ARBA" id="ARBA00022989"/>
    </source>
</evidence>
<dbReference type="PRINTS" id="PR01806">
    <property type="entry name" value="VIRFACTRMVIN"/>
</dbReference>
<gene>
    <name evidence="10 12" type="primary">murJ</name>
    <name evidence="12" type="ORF">MMF98_13400</name>
</gene>
<evidence type="ECO:0000256" key="10">
    <source>
        <dbReference type="HAMAP-Rule" id="MF_02078"/>
    </source>
</evidence>
<feature type="transmembrane region" description="Helical" evidence="10">
    <location>
        <begin position="395"/>
        <end position="414"/>
    </location>
</feature>
<comment type="function">
    <text evidence="8 10 11">Involved in peptidoglycan biosynthesis. Transports lipid-linked peptidoglycan precursors from the inner to the outer leaflet of the cytoplasmic membrane.</text>
</comment>
<dbReference type="GO" id="GO:0008360">
    <property type="term" value="P:regulation of cell shape"/>
    <property type="evidence" value="ECO:0007669"/>
    <property type="project" value="UniProtKB-UniRule"/>
</dbReference>
<comment type="subcellular location">
    <subcellularLocation>
        <location evidence="10">Cell inner membrane</location>
        <topology evidence="10">Multi-pass membrane protein</topology>
    </subcellularLocation>
    <subcellularLocation>
        <location evidence="1">Cell membrane</location>
        <topology evidence="1">Multi-pass membrane protein</topology>
    </subcellularLocation>
</comment>